<evidence type="ECO:0000256" key="1">
    <source>
        <dbReference type="PROSITE-ProRule" id="PRU00723"/>
    </source>
</evidence>
<feature type="domain" description="C3H1-type" evidence="3">
    <location>
        <begin position="521"/>
        <end position="543"/>
    </location>
</feature>
<gene>
    <name evidence="4" type="ORF">PFISCL1PPCAC_1407</name>
</gene>
<dbReference type="AlphaFoldDB" id="A0AAV5UX26"/>
<proteinExistence type="predicted"/>
<dbReference type="GO" id="GO:0008270">
    <property type="term" value="F:zinc ion binding"/>
    <property type="evidence" value="ECO:0007669"/>
    <property type="project" value="UniProtKB-KW"/>
</dbReference>
<feature type="non-terminal residue" evidence="4">
    <location>
        <position position="1"/>
    </location>
</feature>
<feature type="compositionally biased region" description="Polar residues" evidence="2">
    <location>
        <begin position="273"/>
        <end position="284"/>
    </location>
</feature>
<feature type="compositionally biased region" description="Polar residues" evidence="2">
    <location>
        <begin position="405"/>
        <end position="415"/>
    </location>
</feature>
<evidence type="ECO:0000313" key="4">
    <source>
        <dbReference type="EMBL" id="GMT10110.1"/>
    </source>
</evidence>
<feature type="compositionally biased region" description="Polar residues" evidence="2">
    <location>
        <begin position="472"/>
        <end position="491"/>
    </location>
</feature>
<feature type="compositionally biased region" description="Basic and acidic residues" evidence="2">
    <location>
        <begin position="416"/>
        <end position="471"/>
    </location>
</feature>
<name>A0AAV5UX26_9BILA</name>
<dbReference type="Proteomes" id="UP001432322">
    <property type="component" value="Unassembled WGS sequence"/>
</dbReference>
<feature type="region of interest" description="Disordered" evidence="2">
    <location>
        <begin position="270"/>
        <end position="318"/>
    </location>
</feature>
<dbReference type="PROSITE" id="PS50103">
    <property type="entry name" value="ZF_C3H1"/>
    <property type="match status" value="1"/>
</dbReference>
<keyword evidence="5" id="KW-1185">Reference proteome</keyword>
<evidence type="ECO:0000256" key="2">
    <source>
        <dbReference type="SAM" id="MobiDB-lite"/>
    </source>
</evidence>
<dbReference type="InterPro" id="IPR000571">
    <property type="entry name" value="Znf_CCCH"/>
</dbReference>
<keyword evidence="1" id="KW-0863">Zinc-finger</keyword>
<feature type="region of interest" description="Disordered" evidence="2">
    <location>
        <begin position="401"/>
        <end position="494"/>
    </location>
</feature>
<organism evidence="4 5">
    <name type="scientific">Pristionchus fissidentatus</name>
    <dbReference type="NCBI Taxonomy" id="1538716"/>
    <lineage>
        <taxon>Eukaryota</taxon>
        <taxon>Metazoa</taxon>
        <taxon>Ecdysozoa</taxon>
        <taxon>Nematoda</taxon>
        <taxon>Chromadorea</taxon>
        <taxon>Rhabditida</taxon>
        <taxon>Rhabditina</taxon>
        <taxon>Diplogasteromorpha</taxon>
        <taxon>Diplogasteroidea</taxon>
        <taxon>Neodiplogasteridae</taxon>
        <taxon>Pristionchus</taxon>
    </lineage>
</organism>
<dbReference type="Gene3D" id="4.10.1000.40">
    <property type="match status" value="1"/>
</dbReference>
<keyword evidence="1" id="KW-0479">Metal-binding</keyword>
<protein>
    <recommendedName>
        <fullName evidence="3">C3H1-type domain-containing protein</fullName>
    </recommendedName>
</protein>
<dbReference type="EMBL" id="BTSY01000001">
    <property type="protein sequence ID" value="GMT10110.1"/>
    <property type="molecule type" value="Genomic_DNA"/>
</dbReference>
<accession>A0AAV5UX26</accession>
<evidence type="ECO:0000313" key="5">
    <source>
        <dbReference type="Proteomes" id="UP001432322"/>
    </source>
</evidence>
<feature type="zinc finger region" description="C3H1-type" evidence="1">
    <location>
        <begin position="521"/>
        <end position="543"/>
    </location>
</feature>
<evidence type="ECO:0000259" key="3">
    <source>
        <dbReference type="PROSITE" id="PS50103"/>
    </source>
</evidence>
<keyword evidence="1" id="KW-0862">Zinc</keyword>
<comment type="caution">
    <text evidence="4">The sequence shown here is derived from an EMBL/GenBank/DDBJ whole genome shotgun (WGS) entry which is preliminary data.</text>
</comment>
<reference evidence="4" key="1">
    <citation type="submission" date="2023-10" db="EMBL/GenBank/DDBJ databases">
        <title>Genome assembly of Pristionchus species.</title>
        <authorList>
            <person name="Yoshida K."/>
            <person name="Sommer R.J."/>
        </authorList>
    </citation>
    <scope>NUCLEOTIDE SEQUENCE</scope>
    <source>
        <strain evidence="4">RS5133</strain>
    </source>
</reference>
<sequence length="577" mass="65991">EIQPNMDDKAIFLNWLVNYQAAPGFINTSWCARLITNIPKICTAQDKFQIPFFVIAEELRKEETGKGCESPKIREFLMHLLRLLLPYEISPSNSNEELRKILDNLPSGLNNPLSPGASFHALPSNIKLWIFNILQKNSKRDLVEPASLGRDSTGNEYFLVHGGHLYVRLGKDLENMKKEDEYRGEEQWASVERHLRATAQWKLVAKSSSKFQTISLIMKGLGEAEIAGIIEGSVEEARNTEHTEEEKESERRAFEQRFVQLQLDAAPRKSILKKTNIQPSYNVADSTDSAPSSPASPSPSEPRSTNQPPPYSMKERPKTASVKCMYDPHCKPRNGEACNFLHPTIECSNFGTPKCPGVYCRYLHPICPRDERKCDDNDCAYQHVKSAPTLLRRNWARINAERASKSTNGGNAQSQRAERGRSATRNGREEREPSRDERSTNEKEKNRERSISRVRFADEEKEEENKQEERPSFTSDNTQSRNMLSPPNNSVPARKKDLRCPLFPDCLLSHQECEYTHPKLPCRFFTLGQCRKQRDCTYLHGPCKRDGSCDDEMCPKEHYNQKAPRVEAILRMRYAGK</sequence>